<reference evidence="2" key="1">
    <citation type="submission" date="2018-07" db="EMBL/GenBank/DDBJ databases">
        <authorList>
            <person name="Quirk P.G."/>
            <person name="Krulwich T.A."/>
        </authorList>
    </citation>
    <scope>NUCLEOTIDE SEQUENCE</scope>
</reference>
<evidence type="ECO:0000313" key="2">
    <source>
        <dbReference type="EMBL" id="SUS07870.1"/>
    </source>
</evidence>
<keyword evidence="1" id="KW-0812">Transmembrane</keyword>
<accession>A0A380THE5</accession>
<feature type="transmembrane region" description="Helical" evidence="1">
    <location>
        <begin position="6"/>
        <end position="30"/>
    </location>
</feature>
<protein>
    <submittedName>
        <fullName evidence="2">Uncharacterized protein</fullName>
    </submittedName>
</protein>
<dbReference type="AlphaFoldDB" id="A0A380THE5"/>
<keyword evidence="1" id="KW-0472">Membrane</keyword>
<proteinExistence type="predicted"/>
<gene>
    <name evidence="2" type="ORF">DF3PB_520001</name>
</gene>
<name>A0A380THE5_9ZZZZ</name>
<sequence length="102" mass="11407">MDFVLVLKAVGIFVSAILMVTFFVLAFKLFRADRGEYERNRARSGKFWDPVRGAVKSSHGDVRDFRVRAGLAVDTRTNTWVEQGVLSDEAIDAVLKRGSGSR</sequence>
<dbReference type="EMBL" id="UIDG01000468">
    <property type="protein sequence ID" value="SUS07870.1"/>
    <property type="molecule type" value="Genomic_DNA"/>
</dbReference>
<evidence type="ECO:0000256" key="1">
    <source>
        <dbReference type="SAM" id="Phobius"/>
    </source>
</evidence>
<keyword evidence="1" id="KW-1133">Transmembrane helix</keyword>
<organism evidence="2">
    <name type="scientific">metagenome</name>
    <dbReference type="NCBI Taxonomy" id="256318"/>
    <lineage>
        <taxon>unclassified sequences</taxon>
        <taxon>metagenomes</taxon>
    </lineage>
</organism>